<evidence type="ECO:0000259" key="4">
    <source>
        <dbReference type="SMART" id="SM00822"/>
    </source>
</evidence>
<dbReference type="GO" id="GO:0016491">
    <property type="term" value="F:oxidoreductase activity"/>
    <property type="evidence" value="ECO:0007669"/>
    <property type="project" value="UniProtKB-KW"/>
</dbReference>
<evidence type="ECO:0000256" key="2">
    <source>
        <dbReference type="ARBA" id="ARBA00023002"/>
    </source>
</evidence>
<gene>
    <name evidence="5" type="ORF">DB31_6399</name>
</gene>
<evidence type="ECO:0000256" key="3">
    <source>
        <dbReference type="ARBA" id="ARBA00023027"/>
    </source>
</evidence>
<dbReference type="PATRIC" id="fig|394096.3.peg.2498"/>
<dbReference type="InterPro" id="IPR057326">
    <property type="entry name" value="KR_dom"/>
</dbReference>
<protein>
    <submittedName>
        <fullName evidence="5">3-oxoacyl-[acyl-carrier protein] reductase</fullName>
    </submittedName>
</protein>
<dbReference type="EMBL" id="JMCB01000004">
    <property type="protein sequence ID" value="KFE69424.1"/>
    <property type="molecule type" value="Genomic_DNA"/>
</dbReference>
<dbReference type="OrthoDB" id="286404at2"/>
<name>A0A085WP11_9BACT</name>
<dbReference type="Proteomes" id="UP000028725">
    <property type="component" value="Unassembled WGS sequence"/>
</dbReference>
<feature type="domain" description="Ketoreductase" evidence="4">
    <location>
        <begin position="8"/>
        <end position="192"/>
    </location>
</feature>
<dbReference type="CDD" id="cd05233">
    <property type="entry name" value="SDR_c"/>
    <property type="match status" value="1"/>
</dbReference>
<dbReference type="FunFam" id="3.40.50.720:FF:000084">
    <property type="entry name" value="Short-chain dehydrogenase reductase"/>
    <property type="match status" value="1"/>
</dbReference>
<comment type="similarity">
    <text evidence="1">Belongs to the short-chain dehydrogenases/reductases (SDR) family.</text>
</comment>
<comment type="caution">
    <text evidence="5">The sequence shown here is derived from an EMBL/GenBank/DDBJ whole genome shotgun (WGS) entry which is preliminary data.</text>
</comment>
<dbReference type="Gene3D" id="3.40.50.720">
    <property type="entry name" value="NAD(P)-binding Rossmann-like Domain"/>
    <property type="match status" value="1"/>
</dbReference>
<dbReference type="Pfam" id="PF13561">
    <property type="entry name" value="adh_short_C2"/>
    <property type="match status" value="1"/>
</dbReference>
<dbReference type="SUPFAM" id="SSF51735">
    <property type="entry name" value="NAD(P)-binding Rossmann-fold domains"/>
    <property type="match status" value="1"/>
</dbReference>
<dbReference type="STRING" id="394096.DB31_6399"/>
<organism evidence="5 6">
    <name type="scientific">Hyalangium minutum</name>
    <dbReference type="NCBI Taxonomy" id="394096"/>
    <lineage>
        <taxon>Bacteria</taxon>
        <taxon>Pseudomonadati</taxon>
        <taxon>Myxococcota</taxon>
        <taxon>Myxococcia</taxon>
        <taxon>Myxococcales</taxon>
        <taxon>Cystobacterineae</taxon>
        <taxon>Archangiaceae</taxon>
        <taxon>Hyalangium</taxon>
    </lineage>
</organism>
<accession>A0A085WP11</accession>
<dbReference type="PRINTS" id="PR00081">
    <property type="entry name" value="GDHRDH"/>
</dbReference>
<dbReference type="PANTHER" id="PTHR24321:SF8">
    <property type="entry name" value="ESTRADIOL 17-BETA-DEHYDROGENASE 8-RELATED"/>
    <property type="match status" value="1"/>
</dbReference>
<dbReference type="AlphaFoldDB" id="A0A085WP11"/>
<evidence type="ECO:0000313" key="5">
    <source>
        <dbReference type="EMBL" id="KFE69424.1"/>
    </source>
</evidence>
<evidence type="ECO:0000256" key="1">
    <source>
        <dbReference type="ARBA" id="ARBA00006484"/>
    </source>
</evidence>
<reference evidence="5 6" key="1">
    <citation type="submission" date="2014-04" db="EMBL/GenBank/DDBJ databases">
        <title>Genome assembly of Hyalangium minutum DSM 14724.</title>
        <authorList>
            <person name="Sharma G."/>
            <person name="Subramanian S."/>
        </authorList>
    </citation>
    <scope>NUCLEOTIDE SEQUENCE [LARGE SCALE GENOMIC DNA]</scope>
    <source>
        <strain evidence="5 6">DSM 14724</strain>
    </source>
</reference>
<dbReference type="InterPro" id="IPR002347">
    <property type="entry name" value="SDR_fam"/>
</dbReference>
<dbReference type="RefSeq" id="WP_044186627.1">
    <property type="nucleotide sequence ID" value="NZ_JMCB01000004.1"/>
</dbReference>
<dbReference type="SMART" id="SM00822">
    <property type="entry name" value="PKS_KR"/>
    <property type="match status" value="1"/>
</dbReference>
<sequence>METELRGKGVLVTGGAGGIGSATVRAFAEEGARVAVHYRSNEDKARALATEVGGAAVRADLTSEAEVDALIPEAVKALGRLDVVVANAGHWPSQDEPVWKMSLTRWRQTLAENLDSVFLTCRAFLRHVETTKVGSLVLVSSTAGLFGEAGHSDYAAAKGALASGFVKSLKNELGRIAPMARVNVVCPGWTEVDRNRGKLQDPAFLARVTRTMALRKVGRPEDIARVIVTLASDRISGHVTGEVVTVAGGMEGRVLHDT</sequence>
<proteinExistence type="inferred from homology"/>
<dbReference type="PANTHER" id="PTHR24321">
    <property type="entry name" value="DEHYDROGENASES, SHORT CHAIN"/>
    <property type="match status" value="1"/>
</dbReference>
<evidence type="ECO:0000313" key="6">
    <source>
        <dbReference type="Proteomes" id="UP000028725"/>
    </source>
</evidence>
<keyword evidence="6" id="KW-1185">Reference proteome</keyword>
<dbReference type="InterPro" id="IPR036291">
    <property type="entry name" value="NAD(P)-bd_dom_sf"/>
</dbReference>
<keyword evidence="3" id="KW-0520">NAD</keyword>
<keyword evidence="2" id="KW-0560">Oxidoreductase</keyword>